<dbReference type="GO" id="GO:0005737">
    <property type="term" value="C:cytoplasm"/>
    <property type="evidence" value="ECO:0007669"/>
    <property type="project" value="TreeGrafter"/>
</dbReference>
<feature type="compositionally biased region" description="Basic residues" evidence="3">
    <location>
        <begin position="238"/>
        <end position="251"/>
    </location>
</feature>
<keyword evidence="1" id="KW-0433">Leucine-rich repeat</keyword>
<keyword evidence="4" id="KW-0378">Hydrolase</keyword>
<evidence type="ECO:0000313" key="4">
    <source>
        <dbReference type="EMBL" id="RNE98827.1"/>
    </source>
</evidence>
<dbReference type="SMART" id="SM00369">
    <property type="entry name" value="LRR_TYP"/>
    <property type="match status" value="2"/>
</dbReference>
<dbReference type="Gene3D" id="3.80.10.10">
    <property type="entry name" value="Ribonuclease Inhibitor"/>
    <property type="match status" value="2"/>
</dbReference>
<evidence type="ECO:0000313" key="5">
    <source>
        <dbReference type="Proteomes" id="UP000284403"/>
    </source>
</evidence>
<name>A0A422N050_9TRYP</name>
<accession>A0A422N050</accession>
<dbReference type="PANTHER" id="PTHR15454:SF56">
    <property type="entry name" value="PROTEIN PHOSPHATASE 1 REGULATORY SUBUNIT 7-RELATED"/>
    <property type="match status" value="1"/>
</dbReference>
<evidence type="ECO:0000256" key="3">
    <source>
        <dbReference type="SAM" id="MobiDB-lite"/>
    </source>
</evidence>
<dbReference type="PANTHER" id="PTHR15454">
    <property type="entry name" value="NISCHARIN RELATED"/>
    <property type="match status" value="1"/>
</dbReference>
<dbReference type="InterPro" id="IPR003591">
    <property type="entry name" value="Leu-rich_rpt_typical-subtyp"/>
</dbReference>
<evidence type="ECO:0000256" key="1">
    <source>
        <dbReference type="ARBA" id="ARBA00022614"/>
    </source>
</evidence>
<keyword evidence="2" id="KW-0677">Repeat</keyword>
<comment type="caution">
    <text evidence="4">The sequence shown here is derived from an EMBL/GenBank/DDBJ whole genome shotgun (WGS) entry which is preliminary data.</text>
</comment>
<dbReference type="AlphaFoldDB" id="A0A422N050"/>
<dbReference type="GO" id="GO:0016787">
    <property type="term" value="F:hydrolase activity"/>
    <property type="evidence" value="ECO:0007669"/>
    <property type="project" value="UniProtKB-KW"/>
</dbReference>
<evidence type="ECO:0000256" key="2">
    <source>
        <dbReference type="ARBA" id="ARBA00022737"/>
    </source>
</evidence>
<protein>
    <submittedName>
        <fullName evidence="4">Putative leucine-rich repeat protein (LRRP)</fullName>
        <ecNumber evidence="4">3.4.22.-</ecNumber>
    </submittedName>
</protein>
<proteinExistence type="predicted"/>
<dbReference type="RefSeq" id="XP_029223911.1">
    <property type="nucleotide sequence ID" value="XM_029375963.1"/>
</dbReference>
<reference evidence="4 5" key="1">
    <citation type="journal article" date="2018" name="BMC Genomics">
        <title>Genomic comparison of Trypanosoma conorhini and Trypanosoma rangeli to Trypanosoma cruzi strains of high and low virulence.</title>
        <authorList>
            <person name="Bradwell K.R."/>
            <person name="Koparde V.N."/>
            <person name="Matveyev A.V."/>
            <person name="Serrano M.G."/>
            <person name="Alves J.M."/>
            <person name="Parikh H."/>
            <person name="Huang B."/>
            <person name="Lee V."/>
            <person name="Espinosa-Alvarez O."/>
            <person name="Ortiz P.A."/>
            <person name="Costa-Martins A.G."/>
            <person name="Teixeira M.M."/>
            <person name="Buck G.A."/>
        </authorList>
    </citation>
    <scope>NUCLEOTIDE SEQUENCE [LARGE SCALE GENOMIC DNA]</scope>
    <source>
        <strain evidence="4 5">025E</strain>
    </source>
</reference>
<dbReference type="EMBL" id="MKKU01001002">
    <property type="protein sequence ID" value="RNE98827.1"/>
    <property type="molecule type" value="Genomic_DNA"/>
</dbReference>
<dbReference type="PROSITE" id="PS51450">
    <property type="entry name" value="LRR"/>
    <property type="match status" value="1"/>
</dbReference>
<dbReference type="GeneID" id="40322748"/>
<sequence>MELCLSHKGLRSFDASTLLLGAAEGPRQETKTPSRNRQIAVRALDLSHNGIARFAGGQALAALAVLDLSHNSLATLDASSLPGGLARLNVGHNALQELQGLSSFTPRLQELNISFNRLTSQRVGELPKRLTTLLCQGNLLDSVRPLLPLAHLVSLDLSSNQLADVEELQRLRQLRALRYIELRGNPVMSAPAAVPSILEAVPKLIALDRTPLSQAGENQMFKFHRSRSAERNQTASQRRTRRRSLSRRSSMRRQDSRSETEVEVRLLETRVKELARLLSDAEKRERQLRYQKKILREQVSACAGVIDSQSMELERLARRIGELKEEEASLREPVAELDQTFEQTHASLVAHRLNQSSGSV</sequence>
<dbReference type="SUPFAM" id="SSF52075">
    <property type="entry name" value="Outer arm dynein light chain 1"/>
    <property type="match status" value="1"/>
</dbReference>
<organism evidence="4 5">
    <name type="scientific">Trypanosoma conorhini</name>
    <dbReference type="NCBI Taxonomy" id="83891"/>
    <lineage>
        <taxon>Eukaryota</taxon>
        <taxon>Discoba</taxon>
        <taxon>Euglenozoa</taxon>
        <taxon>Kinetoplastea</taxon>
        <taxon>Metakinetoplastina</taxon>
        <taxon>Trypanosomatida</taxon>
        <taxon>Trypanosomatidae</taxon>
        <taxon>Trypanosoma</taxon>
    </lineage>
</organism>
<dbReference type="Pfam" id="PF13516">
    <property type="entry name" value="LRR_6"/>
    <property type="match status" value="1"/>
</dbReference>
<dbReference type="OrthoDB" id="676979at2759"/>
<feature type="region of interest" description="Disordered" evidence="3">
    <location>
        <begin position="220"/>
        <end position="262"/>
    </location>
</feature>
<keyword evidence="5" id="KW-1185">Reference proteome</keyword>
<dbReference type="InterPro" id="IPR032675">
    <property type="entry name" value="LRR_dom_sf"/>
</dbReference>
<gene>
    <name evidence="4" type="ORF">Tco025E_09137</name>
</gene>
<dbReference type="PRINTS" id="PR00019">
    <property type="entry name" value="LEURICHRPT"/>
</dbReference>
<feature type="compositionally biased region" description="Basic and acidic residues" evidence="3">
    <location>
        <begin position="252"/>
        <end position="262"/>
    </location>
</feature>
<dbReference type="Proteomes" id="UP000284403">
    <property type="component" value="Unassembled WGS sequence"/>
</dbReference>
<dbReference type="InterPro" id="IPR001611">
    <property type="entry name" value="Leu-rich_rpt"/>
</dbReference>
<dbReference type="EC" id="3.4.22.-" evidence="4"/>